<feature type="region of interest" description="Disordered" evidence="1">
    <location>
        <begin position="1"/>
        <end position="38"/>
    </location>
</feature>
<evidence type="ECO:0000256" key="1">
    <source>
        <dbReference type="SAM" id="MobiDB-lite"/>
    </source>
</evidence>
<proteinExistence type="predicted"/>
<dbReference type="EMBL" id="MU863659">
    <property type="protein sequence ID" value="KAK4098372.1"/>
    <property type="molecule type" value="Genomic_DNA"/>
</dbReference>
<evidence type="ECO:0000313" key="3">
    <source>
        <dbReference type="Proteomes" id="UP001305647"/>
    </source>
</evidence>
<comment type="caution">
    <text evidence="2">The sequence shown here is derived from an EMBL/GenBank/DDBJ whole genome shotgun (WGS) entry which is preliminary data.</text>
</comment>
<gene>
    <name evidence="2" type="ORF">N658DRAFT_221306</name>
</gene>
<reference evidence="2" key="1">
    <citation type="journal article" date="2023" name="Mol. Phylogenet. Evol.">
        <title>Genome-scale phylogeny and comparative genomics of the fungal order Sordariales.</title>
        <authorList>
            <person name="Hensen N."/>
            <person name="Bonometti L."/>
            <person name="Westerberg I."/>
            <person name="Brannstrom I.O."/>
            <person name="Guillou S."/>
            <person name="Cros-Aarteil S."/>
            <person name="Calhoun S."/>
            <person name="Haridas S."/>
            <person name="Kuo A."/>
            <person name="Mondo S."/>
            <person name="Pangilinan J."/>
            <person name="Riley R."/>
            <person name="LaButti K."/>
            <person name="Andreopoulos B."/>
            <person name="Lipzen A."/>
            <person name="Chen C."/>
            <person name="Yan M."/>
            <person name="Daum C."/>
            <person name="Ng V."/>
            <person name="Clum A."/>
            <person name="Steindorff A."/>
            <person name="Ohm R.A."/>
            <person name="Martin F."/>
            <person name="Silar P."/>
            <person name="Natvig D.O."/>
            <person name="Lalanne C."/>
            <person name="Gautier V."/>
            <person name="Ament-Velasquez S.L."/>
            <person name="Kruys A."/>
            <person name="Hutchinson M.I."/>
            <person name="Powell A.J."/>
            <person name="Barry K."/>
            <person name="Miller A.N."/>
            <person name="Grigoriev I.V."/>
            <person name="Debuchy R."/>
            <person name="Gladieux P."/>
            <person name="Hiltunen Thoren M."/>
            <person name="Johannesson H."/>
        </authorList>
    </citation>
    <scope>NUCLEOTIDE SEQUENCE</scope>
    <source>
        <strain evidence="2">CBS 757.83</strain>
    </source>
</reference>
<protein>
    <recommendedName>
        <fullName evidence="4">Nucleotidyltransferase family protein</fullName>
    </recommendedName>
</protein>
<dbReference type="Proteomes" id="UP001305647">
    <property type="component" value="Unassembled WGS sequence"/>
</dbReference>
<dbReference type="AlphaFoldDB" id="A0AAN6PUU3"/>
<dbReference type="Gene3D" id="3.30.460.40">
    <property type="match status" value="1"/>
</dbReference>
<name>A0AAN6PUU3_9PEZI</name>
<accession>A0AAN6PUU3</accession>
<evidence type="ECO:0000313" key="2">
    <source>
        <dbReference type="EMBL" id="KAK4098372.1"/>
    </source>
</evidence>
<evidence type="ECO:0008006" key="4">
    <source>
        <dbReference type="Google" id="ProtNLM"/>
    </source>
</evidence>
<dbReference type="InterPro" id="IPR043519">
    <property type="entry name" value="NT_sf"/>
</dbReference>
<feature type="compositionally biased region" description="Pro residues" evidence="1">
    <location>
        <begin position="26"/>
        <end position="35"/>
    </location>
</feature>
<organism evidence="2 3">
    <name type="scientific">Parathielavia hyrcaniae</name>
    <dbReference type="NCBI Taxonomy" id="113614"/>
    <lineage>
        <taxon>Eukaryota</taxon>
        <taxon>Fungi</taxon>
        <taxon>Dikarya</taxon>
        <taxon>Ascomycota</taxon>
        <taxon>Pezizomycotina</taxon>
        <taxon>Sordariomycetes</taxon>
        <taxon>Sordariomycetidae</taxon>
        <taxon>Sordariales</taxon>
        <taxon>Chaetomiaceae</taxon>
        <taxon>Parathielavia</taxon>
    </lineage>
</organism>
<feature type="compositionally biased region" description="Low complexity" evidence="1">
    <location>
        <begin position="8"/>
        <end position="25"/>
    </location>
</feature>
<keyword evidence="3" id="KW-1185">Reference proteome</keyword>
<sequence length="184" mass="19782">MSGKQALPNRSRTTSKSSSGRSSEGSPPPKPPPAAPATYSNEELDYLEQQNEKHVTQKHLIYALDHVVQVLNKARLPYGVMGGMSMIFLGYRGRTTSDVDVAVQVKAKDLLAAFATDKRVYIPRASAVSGSGVARMFVLTGPSYGQTEAIPPLAVEVDLLLNGECQVPYLPGRHKIGVFSVLLG</sequence>
<reference evidence="2" key="2">
    <citation type="submission" date="2023-05" db="EMBL/GenBank/DDBJ databases">
        <authorList>
            <consortium name="Lawrence Berkeley National Laboratory"/>
            <person name="Steindorff A."/>
            <person name="Hensen N."/>
            <person name="Bonometti L."/>
            <person name="Westerberg I."/>
            <person name="Brannstrom I.O."/>
            <person name="Guillou S."/>
            <person name="Cros-Aarteil S."/>
            <person name="Calhoun S."/>
            <person name="Haridas S."/>
            <person name="Kuo A."/>
            <person name="Mondo S."/>
            <person name="Pangilinan J."/>
            <person name="Riley R."/>
            <person name="Labutti K."/>
            <person name="Andreopoulos B."/>
            <person name="Lipzen A."/>
            <person name="Chen C."/>
            <person name="Yanf M."/>
            <person name="Daum C."/>
            <person name="Ng V."/>
            <person name="Clum A."/>
            <person name="Ohm R."/>
            <person name="Martin F."/>
            <person name="Silar P."/>
            <person name="Natvig D."/>
            <person name="Lalanne C."/>
            <person name="Gautier V."/>
            <person name="Ament-Velasquez S.L."/>
            <person name="Kruys A."/>
            <person name="Hutchinson M.I."/>
            <person name="Powell A.J."/>
            <person name="Barry K."/>
            <person name="Miller A.N."/>
            <person name="Grigoriev I.V."/>
            <person name="Debuchy R."/>
            <person name="Gladieux P."/>
            <person name="Thoren M.H."/>
            <person name="Johannesson H."/>
        </authorList>
    </citation>
    <scope>NUCLEOTIDE SEQUENCE</scope>
    <source>
        <strain evidence="2">CBS 757.83</strain>
    </source>
</reference>
<dbReference type="SUPFAM" id="SSF81301">
    <property type="entry name" value="Nucleotidyltransferase"/>
    <property type="match status" value="1"/>
</dbReference>